<comment type="caution">
    <text evidence="3">The sequence shown here is derived from an EMBL/GenBank/DDBJ whole genome shotgun (WGS) entry which is preliminary data.</text>
</comment>
<dbReference type="InterPro" id="IPR002220">
    <property type="entry name" value="DapA-like"/>
</dbReference>
<dbReference type="Gene3D" id="3.20.20.70">
    <property type="entry name" value="Aldolase class I"/>
    <property type="match status" value="1"/>
</dbReference>
<accession>A0ABS4J879</accession>
<evidence type="ECO:0000256" key="2">
    <source>
        <dbReference type="PIRNR" id="PIRNR001365"/>
    </source>
</evidence>
<dbReference type="PIRSF" id="PIRSF001365">
    <property type="entry name" value="DHDPS"/>
    <property type="match status" value="1"/>
</dbReference>
<dbReference type="GO" id="GO:0016829">
    <property type="term" value="F:lyase activity"/>
    <property type="evidence" value="ECO:0007669"/>
    <property type="project" value="UniProtKB-KW"/>
</dbReference>
<reference evidence="3 4" key="1">
    <citation type="submission" date="2021-03" db="EMBL/GenBank/DDBJ databases">
        <title>Genomic Encyclopedia of Type Strains, Phase IV (KMG-IV): sequencing the most valuable type-strain genomes for metagenomic binning, comparative biology and taxonomic classification.</title>
        <authorList>
            <person name="Goeker M."/>
        </authorList>
    </citation>
    <scope>NUCLEOTIDE SEQUENCE [LARGE SCALE GENOMIC DNA]</scope>
    <source>
        <strain evidence="3 4">DSM 26048</strain>
    </source>
</reference>
<dbReference type="EMBL" id="JAGGLB010000042">
    <property type="protein sequence ID" value="MBP1996028.1"/>
    <property type="molecule type" value="Genomic_DNA"/>
</dbReference>
<keyword evidence="1 2" id="KW-0456">Lyase</keyword>
<dbReference type="CDD" id="cd00408">
    <property type="entry name" value="DHDPS-like"/>
    <property type="match status" value="1"/>
</dbReference>
<dbReference type="Pfam" id="PF00701">
    <property type="entry name" value="DHDPS"/>
    <property type="match status" value="1"/>
</dbReference>
<gene>
    <name evidence="3" type="ORF">J2Z66_007672</name>
</gene>
<organism evidence="3 4">
    <name type="scientific">Paenibacillus eucommiae</name>
    <dbReference type="NCBI Taxonomy" id="1355755"/>
    <lineage>
        <taxon>Bacteria</taxon>
        <taxon>Bacillati</taxon>
        <taxon>Bacillota</taxon>
        <taxon>Bacilli</taxon>
        <taxon>Bacillales</taxon>
        <taxon>Paenibacillaceae</taxon>
        <taxon>Paenibacillus</taxon>
    </lineage>
</organism>
<sequence length="310" mass="34038">MKPLEAHEIKGTWGTTLLPILEDDAIDFPRLLEQVTKLAASGISGIYTNGTAGEFYAQSETEFDAINELVAGICEDKQIPFQIGASHMGAQLSLERMKRAARLKPAAIQVILPDWYPLTDDEAIDYLQRMAEAADGIGLVLYNPPHAKRGLAPETYGKLKDAVPQLIGVKTAGGDAKWYEEMREHMRGLSVFVPGHRLASGIAEGANGSYSNIACLNPAGAVRWFDRMTSDPKGAAAEEKRIVAFIEQHIVPFITEQGYSNAAVDKLLTEIGGWADVGTRLRWPYRSILRSEAERLRPIAASIMPELFED</sequence>
<dbReference type="PANTHER" id="PTHR42849:SF1">
    <property type="entry name" value="N-ACETYLNEURAMINATE LYASE"/>
    <property type="match status" value="1"/>
</dbReference>
<dbReference type="SMART" id="SM01130">
    <property type="entry name" value="DHDPS"/>
    <property type="match status" value="1"/>
</dbReference>
<dbReference type="RefSeq" id="WP_209978071.1">
    <property type="nucleotide sequence ID" value="NZ_JAGGLB010000042.1"/>
</dbReference>
<dbReference type="Proteomes" id="UP001519287">
    <property type="component" value="Unassembled WGS sequence"/>
</dbReference>
<evidence type="ECO:0000313" key="3">
    <source>
        <dbReference type="EMBL" id="MBP1996028.1"/>
    </source>
</evidence>
<evidence type="ECO:0000313" key="4">
    <source>
        <dbReference type="Proteomes" id="UP001519287"/>
    </source>
</evidence>
<keyword evidence="4" id="KW-1185">Reference proteome</keyword>
<proteinExistence type="inferred from homology"/>
<name>A0ABS4J879_9BACL</name>
<comment type="similarity">
    <text evidence="2">Belongs to the DapA family.</text>
</comment>
<dbReference type="PANTHER" id="PTHR42849">
    <property type="entry name" value="N-ACETYLNEURAMINATE LYASE"/>
    <property type="match status" value="1"/>
</dbReference>
<evidence type="ECO:0000256" key="1">
    <source>
        <dbReference type="ARBA" id="ARBA00023239"/>
    </source>
</evidence>
<dbReference type="InterPro" id="IPR013785">
    <property type="entry name" value="Aldolase_TIM"/>
</dbReference>
<dbReference type="SUPFAM" id="SSF51569">
    <property type="entry name" value="Aldolase"/>
    <property type="match status" value="1"/>
</dbReference>
<protein>
    <submittedName>
        <fullName evidence="3">Dihydrodipicolinate synthase/N-acetylneuraminate lyase</fullName>
    </submittedName>
</protein>